<comment type="caution">
    <text evidence="1">The sequence shown here is derived from an EMBL/GenBank/DDBJ whole genome shotgun (WGS) entry which is preliminary data.</text>
</comment>
<dbReference type="Proteomes" id="UP000004259">
    <property type="component" value="Unassembled WGS sequence"/>
</dbReference>
<evidence type="ECO:0000313" key="1">
    <source>
        <dbReference type="EMBL" id="EGC02625.1"/>
    </source>
</evidence>
<dbReference type="OrthoDB" id="1853186at2"/>
<proteinExistence type="predicted"/>
<dbReference type="AlphaFoldDB" id="E9SDQ8"/>
<reference evidence="1 2" key="1">
    <citation type="submission" date="2011-02" db="EMBL/GenBank/DDBJ databases">
        <authorList>
            <person name="Nelson K.E."/>
            <person name="Sutton G."/>
            <person name="Torralba M."/>
            <person name="Durkin S."/>
            <person name="Harkins D."/>
            <person name="Montgomery R."/>
            <person name="Ziemer C."/>
            <person name="Klaassens E."/>
            <person name="Ocuiv P."/>
            <person name="Morrison M."/>
        </authorList>
    </citation>
    <scope>NUCLEOTIDE SEQUENCE [LARGE SCALE GENOMIC DNA]</scope>
    <source>
        <strain evidence="1 2">8</strain>
    </source>
</reference>
<keyword evidence="2" id="KW-1185">Reference proteome</keyword>
<accession>E9SDQ8</accession>
<dbReference type="EMBL" id="ADKM02000091">
    <property type="protein sequence ID" value="EGC02625.1"/>
    <property type="molecule type" value="Genomic_DNA"/>
</dbReference>
<organism evidence="1 2">
    <name type="scientific">Ruminococcus albus 8</name>
    <dbReference type="NCBI Taxonomy" id="246199"/>
    <lineage>
        <taxon>Bacteria</taxon>
        <taxon>Bacillati</taxon>
        <taxon>Bacillota</taxon>
        <taxon>Clostridia</taxon>
        <taxon>Eubacteriales</taxon>
        <taxon>Oscillospiraceae</taxon>
        <taxon>Ruminococcus</taxon>
    </lineage>
</organism>
<sequence>MKMAEICIEIDDDLLKQLKEILTPMGLTPEFVAEQFIRFCADPNNAVLVRSLFDDWIKKE</sequence>
<gene>
    <name evidence="1" type="ORF">CUS_7257</name>
</gene>
<name>E9SDQ8_RUMAL</name>
<protein>
    <submittedName>
        <fullName evidence="1">Uncharacterized protein</fullName>
    </submittedName>
</protein>
<dbReference type="eggNOG" id="ENOG50325SH">
    <property type="taxonomic scope" value="Bacteria"/>
</dbReference>
<evidence type="ECO:0000313" key="2">
    <source>
        <dbReference type="Proteomes" id="UP000004259"/>
    </source>
</evidence>
<dbReference type="STRING" id="246199.CUS_7257"/>